<proteinExistence type="predicted"/>
<gene>
    <name evidence="1" type="ORF">AGR7C_Cc160149</name>
</gene>
<dbReference type="Proteomes" id="UP000191987">
    <property type="component" value="Unassembled WGS sequence"/>
</dbReference>
<name>A0A1S7PMA1_9HYPH</name>
<accession>A0A1S7PMA1</accession>
<dbReference type="EMBL" id="FBWG01000008">
    <property type="protein sequence ID" value="CUX23295.1"/>
    <property type="molecule type" value="Genomic_DNA"/>
</dbReference>
<evidence type="ECO:0000313" key="1">
    <source>
        <dbReference type="EMBL" id="CUX23295.1"/>
    </source>
</evidence>
<protein>
    <submittedName>
        <fullName evidence="1">Uncharacterized protein</fullName>
    </submittedName>
</protein>
<dbReference type="AlphaFoldDB" id="A0A1S7PMA1"/>
<reference evidence="1 2" key="1">
    <citation type="submission" date="2016-01" db="EMBL/GenBank/DDBJ databases">
        <authorList>
            <person name="Oliw E.H."/>
        </authorList>
    </citation>
    <scope>NUCLEOTIDE SEQUENCE [LARGE SCALE GENOMIC DNA]</scope>
    <source>
        <strain evidence="1 2">Zutra 3-1</strain>
    </source>
</reference>
<evidence type="ECO:0000313" key="2">
    <source>
        <dbReference type="Proteomes" id="UP000191987"/>
    </source>
</evidence>
<organism evidence="1 2">
    <name type="scientific">Agrobacterium deltaense Zutra 3/1</name>
    <dbReference type="NCBI Taxonomy" id="1183427"/>
    <lineage>
        <taxon>Bacteria</taxon>
        <taxon>Pseudomonadati</taxon>
        <taxon>Pseudomonadota</taxon>
        <taxon>Alphaproteobacteria</taxon>
        <taxon>Hyphomicrobiales</taxon>
        <taxon>Rhizobiaceae</taxon>
        <taxon>Rhizobium/Agrobacterium group</taxon>
        <taxon>Agrobacterium</taxon>
    </lineage>
</organism>
<sequence length="124" mass="14398">MVPFGTLCRTAWGIRHIHFSRLKVEFRNTDFKSPEQTVPLSGKTVKFNKTQRRLVLPTFPVIPKDMGTGSPTGIHISVISRCKSVVRLYQQSAIRSKRKIGLRQVRRKFHTRGQQKRPARRRAF</sequence>